<evidence type="ECO:0000313" key="1">
    <source>
        <dbReference type="EMBL" id="KAK9103201.1"/>
    </source>
</evidence>
<proteinExistence type="predicted"/>
<dbReference type="AlphaFoldDB" id="A0AAP0I0A6"/>
<gene>
    <name evidence="1" type="ORF">Sjap_020455</name>
</gene>
<keyword evidence="2" id="KW-1185">Reference proteome</keyword>
<comment type="caution">
    <text evidence="1">The sequence shown here is derived from an EMBL/GenBank/DDBJ whole genome shotgun (WGS) entry which is preliminary data.</text>
</comment>
<dbReference type="Proteomes" id="UP001417504">
    <property type="component" value="Unassembled WGS sequence"/>
</dbReference>
<accession>A0AAP0I0A6</accession>
<evidence type="ECO:0000313" key="2">
    <source>
        <dbReference type="Proteomes" id="UP001417504"/>
    </source>
</evidence>
<name>A0AAP0I0A6_9MAGN</name>
<dbReference type="EMBL" id="JBBNAE010000008">
    <property type="protein sequence ID" value="KAK9103201.1"/>
    <property type="molecule type" value="Genomic_DNA"/>
</dbReference>
<organism evidence="1 2">
    <name type="scientific">Stephania japonica</name>
    <dbReference type="NCBI Taxonomy" id="461633"/>
    <lineage>
        <taxon>Eukaryota</taxon>
        <taxon>Viridiplantae</taxon>
        <taxon>Streptophyta</taxon>
        <taxon>Embryophyta</taxon>
        <taxon>Tracheophyta</taxon>
        <taxon>Spermatophyta</taxon>
        <taxon>Magnoliopsida</taxon>
        <taxon>Ranunculales</taxon>
        <taxon>Menispermaceae</taxon>
        <taxon>Menispermoideae</taxon>
        <taxon>Cissampelideae</taxon>
        <taxon>Stephania</taxon>
    </lineage>
</organism>
<reference evidence="1 2" key="1">
    <citation type="submission" date="2024-01" db="EMBL/GenBank/DDBJ databases">
        <title>Genome assemblies of Stephania.</title>
        <authorList>
            <person name="Yang L."/>
        </authorList>
    </citation>
    <scope>NUCLEOTIDE SEQUENCE [LARGE SCALE GENOMIC DNA]</scope>
    <source>
        <strain evidence="1">QJT</strain>
        <tissue evidence="1">Leaf</tissue>
    </source>
</reference>
<protein>
    <submittedName>
        <fullName evidence="1">Uncharacterized protein</fullName>
    </submittedName>
</protein>
<sequence length="206" mass="23862">MYMVRRERVRQTSERDVGMLDIFAVVVDEDEEEFHPTFICNACLIAKQTTPGQGRAGQNRGIFTISSSRFPDRQPDATYRTHALRSLMTHVAQGVVFVCVGWRLSYVEWDGNIRMTPARDVARRGVASRGVNRRIRRKERYHSLAPMYYRGAGLLVANELFYEIAAMEGQKENVVTDYILKEPRGVPEVWERKSRCWEAKLTRNFV</sequence>